<gene>
    <name evidence="1" type="ORF">AWB69_09327</name>
</gene>
<name>A0A158K3V7_9BURK</name>
<proteinExistence type="predicted"/>
<evidence type="ECO:0000313" key="2">
    <source>
        <dbReference type="Proteomes" id="UP000054683"/>
    </source>
</evidence>
<dbReference type="EMBL" id="FCOK02000230">
    <property type="protein sequence ID" value="SAL75655.1"/>
    <property type="molecule type" value="Genomic_DNA"/>
</dbReference>
<reference evidence="1 2" key="1">
    <citation type="submission" date="2016-01" db="EMBL/GenBank/DDBJ databases">
        <authorList>
            <person name="Oliw E.H."/>
        </authorList>
    </citation>
    <scope>NUCLEOTIDE SEQUENCE [LARGE SCALE GENOMIC DNA]</scope>
    <source>
        <strain evidence="1">LMG 27134</strain>
    </source>
</reference>
<organism evidence="1 2">
    <name type="scientific">Caballeronia udeis</name>
    <dbReference type="NCBI Taxonomy" id="1232866"/>
    <lineage>
        <taxon>Bacteria</taxon>
        <taxon>Pseudomonadati</taxon>
        <taxon>Pseudomonadota</taxon>
        <taxon>Betaproteobacteria</taxon>
        <taxon>Burkholderiales</taxon>
        <taxon>Burkholderiaceae</taxon>
        <taxon>Caballeronia</taxon>
    </lineage>
</organism>
<accession>A0A158K3V7</accession>
<evidence type="ECO:0000313" key="1">
    <source>
        <dbReference type="EMBL" id="SAL75655.1"/>
    </source>
</evidence>
<protein>
    <submittedName>
        <fullName evidence="1">Uncharacterized protein</fullName>
    </submittedName>
</protein>
<dbReference type="AlphaFoldDB" id="A0A158K3V7"/>
<dbReference type="Proteomes" id="UP000054683">
    <property type="component" value="Unassembled WGS sequence"/>
</dbReference>
<sequence length="194" mass="18852">MFTDSITLGNGTNVVSDVGSLTSTVANSAVNITTGTGANTITLGAFATNNVTFGAHSASVSDTVNVAGAGVGVTAIAPTANVTGFNDNGADKIVFAGDALAAGNLTAFTAAQITTALNGTSATLANVVNALFTTGAVAQHTVGEFVYQGNTYVVEHAGATNAAFAAGDTLVQLMGQHTLTGASTVAAGALTLHG</sequence>